<keyword evidence="12" id="KW-1185">Reference proteome</keyword>
<gene>
    <name evidence="11" type="ORF">LVIROSA_LOCUS19131</name>
</gene>
<dbReference type="PROSITE" id="PS50157">
    <property type="entry name" value="ZINC_FINGER_C2H2_2"/>
    <property type="match status" value="1"/>
</dbReference>
<reference evidence="11 12" key="1">
    <citation type="submission" date="2022-01" db="EMBL/GenBank/DDBJ databases">
        <authorList>
            <person name="Xiong W."/>
            <person name="Schranz E."/>
        </authorList>
    </citation>
    <scope>NUCLEOTIDE SEQUENCE [LARGE SCALE GENOMIC DNA]</scope>
</reference>
<keyword evidence="2" id="KW-0479">Metal-binding</keyword>
<dbReference type="Gene3D" id="3.30.160.60">
    <property type="entry name" value="Classic Zinc Finger"/>
    <property type="match status" value="1"/>
</dbReference>
<evidence type="ECO:0000256" key="9">
    <source>
        <dbReference type="SAM" id="MobiDB-lite"/>
    </source>
</evidence>
<evidence type="ECO:0000256" key="5">
    <source>
        <dbReference type="ARBA" id="ARBA00023015"/>
    </source>
</evidence>
<dbReference type="InterPro" id="IPR036236">
    <property type="entry name" value="Znf_C2H2_sf"/>
</dbReference>
<feature type="compositionally biased region" description="Low complexity" evidence="9">
    <location>
        <begin position="16"/>
        <end position="34"/>
    </location>
</feature>
<name>A0AAU9MZG8_9ASTR</name>
<keyword evidence="3 8" id="KW-0863">Zinc-finger</keyword>
<evidence type="ECO:0000256" key="4">
    <source>
        <dbReference type="ARBA" id="ARBA00022833"/>
    </source>
</evidence>
<feature type="region of interest" description="Disordered" evidence="9">
    <location>
        <begin position="61"/>
        <end position="174"/>
    </location>
</feature>
<sequence length="174" mass="19340">MESDQPPSEASDDPKQSSTTTTPEEPQQTTTHTPRSYECNFCKRGFTNAQALGGHMNIHRKDKGKFKHSSSTTLPNAVVESPSLTRPRLSATTTTNPFSISHQGNWFPNPQQDEKKPLPLFGPNDVSEVPRNIHQPGNSPSPDREVDLELRLGHVEQPSESSSENKSTTTRKFF</sequence>
<evidence type="ECO:0000256" key="6">
    <source>
        <dbReference type="ARBA" id="ARBA00023163"/>
    </source>
</evidence>
<dbReference type="InterPro" id="IPR052426">
    <property type="entry name" value="Plant_dev_regulator"/>
</dbReference>
<comment type="subcellular location">
    <subcellularLocation>
        <location evidence="1">Nucleus</location>
    </subcellularLocation>
</comment>
<keyword evidence="6" id="KW-0804">Transcription</keyword>
<evidence type="ECO:0000256" key="3">
    <source>
        <dbReference type="ARBA" id="ARBA00022771"/>
    </source>
</evidence>
<keyword evidence="4" id="KW-0862">Zinc</keyword>
<feature type="domain" description="C2H2-type" evidence="10">
    <location>
        <begin position="37"/>
        <end position="64"/>
    </location>
</feature>
<evidence type="ECO:0000256" key="2">
    <source>
        <dbReference type="ARBA" id="ARBA00022723"/>
    </source>
</evidence>
<proteinExistence type="predicted"/>
<dbReference type="PANTHER" id="PTHR45801">
    <property type="entry name" value="OS07G0101800 PROTEIN"/>
    <property type="match status" value="1"/>
</dbReference>
<evidence type="ECO:0000256" key="1">
    <source>
        <dbReference type="ARBA" id="ARBA00004123"/>
    </source>
</evidence>
<evidence type="ECO:0000313" key="12">
    <source>
        <dbReference type="Proteomes" id="UP001157418"/>
    </source>
</evidence>
<evidence type="ECO:0000259" key="10">
    <source>
        <dbReference type="PROSITE" id="PS50157"/>
    </source>
</evidence>
<feature type="compositionally biased region" description="Low complexity" evidence="9">
    <location>
        <begin position="156"/>
        <end position="174"/>
    </location>
</feature>
<evidence type="ECO:0000256" key="8">
    <source>
        <dbReference type="PROSITE-ProRule" id="PRU00042"/>
    </source>
</evidence>
<accession>A0AAU9MZG8</accession>
<dbReference type="PANTHER" id="PTHR45801:SF111">
    <property type="entry name" value="C2H2 AND C2HC ZINC FINGERS SUPERFAMILY PROTEIN"/>
    <property type="match status" value="1"/>
</dbReference>
<feature type="region of interest" description="Disordered" evidence="9">
    <location>
        <begin position="1"/>
        <end position="38"/>
    </location>
</feature>
<comment type="caution">
    <text evidence="11">The sequence shown here is derived from an EMBL/GenBank/DDBJ whole genome shotgun (WGS) entry which is preliminary data.</text>
</comment>
<organism evidence="11 12">
    <name type="scientific">Lactuca virosa</name>
    <dbReference type="NCBI Taxonomy" id="75947"/>
    <lineage>
        <taxon>Eukaryota</taxon>
        <taxon>Viridiplantae</taxon>
        <taxon>Streptophyta</taxon>
        <taxon>Embryophyta</taxon>
        <taxon>Tracheophyta</taxon>
        <taxon>Spermatophyta</taxon>
        <taxon>Magnoliopsida</taxon>
        <taxon>eudicotyledons</taxon>
        <taxon>Gunneridae</taxon>
        <taxon>Pentapetalae</taxon>
        <taxon>asterids</taxon>
        <taxon>campanulids</taxon>
        <taxon>Asterales</taxon>
        <taxon>Asteraceae</taxon>
        <taxon>Cichorioideae</taxon>
        <taxon>Cichorieae</taxon>
        <taxon>Lactucinae</taxon>
        <taxon>Lactuca</taxon>
    </lineage>
</organism>
<dbReference type="GO" id="GO:0008270">
    <property type="term" value="F:zinc ion binding"/>
    <property type="evidence" value="ECO:0007669"/>
    <property type="project" value="UniProtKB-KW"/>
</dbReference>
<protein>
    <recommendedName>
        <fullName evidence="10">C2H2-type domain-containing protein</fullName>
    </recommendedName>
</protein>
<evidence type="ECO:0000256" key="7">
    <source>
        <dbReference type="ARBA" id="ARBA00023242"/>
    </source>
</evidence>
<dbReference type="AlphaFoldDB" id="A0AAU9MZG8"/>
<dbReference type="PROSITE" id="PS00028">
    <property type="entry name" value="ZINC_FINGER_C2H2_1"/>
    <property type="match status" value="1"/>
</dbReference>
<dbReference type="GO" id="GO:0005634">
    <property type="term" value="C:nucleus"/>
    <property type="evidence" value="ECO:0007669"/>
    <property type="project" value="UniProtKB-SubCell"/>
</dbReference>
<dbReference type="InterPro" id="IPR013087">
    <property type="entry name" value="Znf_C2H2_type"/>
</dbReference>
<feature type="compositionally biased region" description="Polar residues" evidence="9">
    <location>
        <begin position="90"/>
        <end position="111"/>
    </location>
</feature>
<dbReference type="Proteomes" id="UP001157418">
    <property type="component" value="Unassembled WGS sequence"/>
</dbReference>
<dbReference type="SUPFAM" id="SSF57667">
    <property type="entry name" value="beta-beta-alpha zinc fingers"/>
    <property type="match status" value="1"/>
</dbReference>
<keyword evidence="5" id="KW-0805">Transcription regulation</keyword>
<feature type="compositionally biased region" description="Basic and acidic residues" evidence="9">
    <location>
        <begin position="142"/>
        <end position="154"/>
    </location>
</feature>
<dbReference type="EMBL" id="CAKMRJ010003334">
    <property type="protein sequence ID" value="CAH1432486.1"/>
    <property type="molecule type" value="Genomic_DNA"/>
</dbReference>
<evidence type="ECO:0000313" key="11">
    <source>
        <dbReference type="EMBL" id="CAH1432486.1"/>
    </source>
</evidence>
<keyword evidence="7" id="KW-0539">Nucleus</keyword>